<sequence length="244" mass="26952">MAPHSPPRPSSSHYADAGVRRWGRARKQVKTYAEEQAEHLQAAAPSTHQRKASTTENAIQDAPTAAQPRKAKITKKTAAVELEDAFAASESPPPSTAPNPKSTSRISNKGKQEATTYVDEYSQTPSPARSPQPPLHSLPLPTSKSPFTNAPAYHAKTPHDNPYLHNGAIVSELLDCDVGNSKRPLSHRCTRKPRKNPQGAICEVPGKQKKPTQWQREFKEKRGWMIVEDGVGEEGFWERKEVMP</sequence>
<name>A0A9W7VY23_9PEZI</name>
<feature type="compositionally biased region" description="Basic residues" evidence="1">
    <location>
        <begin position="184"/>
        <end position="195"/>
    </location>
</feature>
<reference evidence="2 3" key="2">
    <citation type="journal article" date="2021" name="Curr. Genet.">
        <title>Genetic response to nitrogen starvation in the aggressive Eucalyptus foliar pathogen Teratosphaeria destructans.</title>
        <authorList>
            <person name="Havenga M."/>
            <person name="Wingfield B.D."/>
            <person name="Wingfield M.J."/>
            <person name="Dreyer L.L."/>
            <person name="Roets F."/>
            <person name="Aylward J."/>
        </authorList>
    </citation>
    <scope>NUCLEOTIDE SEQUENCE [LARGE SCALE GENOMIC DNA]</scope>
    <source>
        <strain evidence="2">CMW44962</strain>
    </source>
</reference>
<comment type="caution">
    <text evidence="2">The sequence shown here is derived from an EMBL/GenBank/DDBJ whole genome shotgun (WGS) entry which is preliminary data.</text>
</comment>
<accession>A0A9W7VY23</accession>
<feature type="region of interest" description="Disordered" evidence="1">
    <location>
        <begin position="183"/>
        <end position="215"/>
    </location>
</feature>
<dbReference type="Proteomes" id="UP001138500">
    <property type="component" value="Unassembled WGS sequence"/>
</dbReference>
<proteinExistence type="predicted"/>
<protein>
    <submittedName>
        <fullName evidence="2">Uncharacterized protein</fullName>
    </submittedName>
</protein>
<dbReference type="AlphaFoldDB" id="A0A9W7VY23"/>
<dbReference type="OrthoDB" id="10594524at2759"/>
<dbReference type="EMBL" id="RIBY02002589">
    <property type="protein sequence ID" value="KAH9808854.1"/>
    <property type="molecule type" value="Genomic_DNA"/>
</dbReference>
<feature type="compositionally biased region" description="Low complexity" evidence="1">
    <location>
        <begin position="137"/>
        <end position="146"/>
    </location>
</feature>
<evidence type="ECO:0000256" key="1">
    <source>
        <dbReference type="SAM" id="MobiDB-lite"/>
    </source>
</evidence>
<gene>
    <name evidence="2" type="ORF">Tdes44962_MAKER06273</name>
</gene>
<feature type="compositionally biased region" description="Polar residues" evidence="1">
    <location>
        <begin position="105"/>
        <end position="127"/>
    </location>
</feature>
<evidence type="ECO:0000313" key="2">
    <source>
        <dbReference type="EMBL" id="KAH9808854.1"/>
    </source>
</evidence>
<reference evidence="2 3" key="1">
    <citation type="journal article" date="2018" name="IMA Fungus">
        <title>IMA Genome-F 10: Nine draft genome sequences of Claviceps purpurea s.lat., including C. arundinis, C. humidiphila, and C. cf. spartinae, pseudomolecules for the pitch canker pathogen Fusarium circinatum, draft genome of Davidsoniella eucalypti, Grosmannia galeiformis, Quambalaria eucalypti, and Teratosphaeria destructans.</title>
        <authorList>
            <person name="Wingfield B.D."/>
            <person name="Liu M."/>
            <person name="Nguyen H.D."/>
            <person name="Lane F.A."/>
            <person name="Morgan S.W."/>
            <person name="De Vos L."/>
            <person name="Wilken P.M."/>
            <person name="Duong T.A."/>
            <person name="Aylward J."/>
            <person name="Coetzee M.P."/>
            <person name="Dadej K."/>
            <person name="De Beer Z.W."/>
            <person name="Findlay W."/>
            <person name="Havenga M."/>
            <person name="Kolarik M."/>
            <person name="Menzies J.G."/>
            <person name="Naidoo K."/>
            <person name="Pochopski O."/>
            <person name="Shoukouhi P."/>
            <person name="Santana Q.C."/>
            <person name="Seifert K.A."/>
            <person name="Soal N."/>
            <person name="Steenkamp E.T."/>
            <person name="Tatham C.T."/>
            <person name="van der Nest M.A."/>
            <person name="Wingfield M.J."/>
        </authorList>
    </citation>
    <scope>NUCLEOTIDE SEQUENCE [LARGE SCALE GENOMIC DNA]</scope>
    <source>
        <strain evidence="2">CMW44962</strain>
    </source>
</reference>
<evidence type="ECO:0000313" key="3">
    <source>
        <dbReference type="Proteomes" id="UP001138500"/>
    </source>
</evidence>
<organism evidence="2 3">
    <name type="scientific">Teratosphaeria destructans</name>
    <dbReference type="NCBI Taxonomy" id="418781"/>
    <lineage>
        <taxon>Eukaryota</taxon>
        <taxon>Fungi</taxon>
        <taxon>Dikarya</taxon>
        <taxon>Ascomycota</taxon>
        <taxon>Pezizomycotina</taxon>
        <taxon>Dothideomycetes</taxon>
        <taxon>Dothideomycetidae</taxon>
        <taxon>Mycosphaerellales</taxon>
        <taxon>Teratosphaeriaceae</taxon>
        <taxon>Teratosphaeria</taxon>
    </lineage>
</organism>
<keyword evidence="3" id="KW-1185">Reference proteome</keyword>
<feature type="region of interest" description="Disordered" evidence="1">
    <location>
        <begin position="1"/>
        <end position="155"/>
    </location>
</feature>